<dbReference type="SUPFAM" id="SSF51182">
    <property type="entry name" value="RmlC-like cupins"/>
    <property type="match status" value="1"/>
</dbReference>
<dbReference type="AlphaFoldDB" id="A0A975KAK4"/>
<evidence type="ECO:0000313" key="3">
    <source>
        <dbReference type="Proteomes" id="UP000681425"/>
    </source>
</evidence>
<dbReference type="EMBL" id="CP073910">
    <property type="protein sequence ID" value="QUT07853.1"/>
    <property type="molecule type" value="Genomic_DNA"/>
</dbReference>
<proteinExistence type="predicted"/>
<evidence type="ECO:0000259" key="1">
    <source>
        <dbReference type="Pfam" id="PF07883"/>
    </source>
</evidence>
<accession>A0A975KAK4</accession>
<dbReference type="InterPro" id="IPR014710">
    <property type="entry name" value="RmlC-like_jellyroll"/>
</dbReference>
<sequence length="177" mass="19207">MFVTRRRVVTAHKDKRAIVASDVQLPMDPVPGMKGWRICDVWAAADMQLPDAGERQDVPWYFPPVGGFRCIQVVIDAHTVAGHDTVEAELDDGKPSALSHMTDNDKPGMHRSASVDVGFIVEGSVVCELDDGETMTLHAGDTFIQGGTIHAWSNPFDKPCYMVAVSIGANHALVDGH</sequence>
<dbReference type="InterPro" id="IPR011051">
    <property type="entry name" value="RmlC_Cupin_sf"/>
</dbReference>
<name>A0A975KAK4_9SPHN</name>
<dbReference type="PANTHER" id="PTHR36156:SF2">
    <property type="entry name" value="CUPIN TYPE-2 DOMAIN-CONTAINING PROTEIN"/>
    <property type="match status" value="1"/>
</dbReference>
<dbReference type="Pfam" id="PF07883">
    <property type="entry name" value="Cupin_2"/>
    <property type="match status" value="1"/>
</dbReference>
<feature type="domain" description="Cupin type-2" evidence="1">
    <location>
        <begin position="106"/>
        <end position="165"/>
    </location>
</feature>
<organism evidence="2 3">
    <name type="scientific">Sphingobium phenoxybenzoativorans</name>
    <dbReference type="NCBI Taxonomy" id="1592790"/>
    <lineage>
        <taxon>Bacteria</taxon>
        <taxon>Pseudomonadati</taxon>
        <taxon>Pseudomonadota</taxon>
        <taxon>Alphaproteobacteria</taxon>
        <taxon>Sphingomonadales</taxon>
        <taxon>Sphingomonadaceae</taxon>
        <taxon>Sphingobium</taxon>
    </lineage>
</organism>
<gene>
    <name evidence="2" type="ORF">KFK14_10970</name>
</gene>
<evidence type="ECO:0000313" key="2">
    <source>
        <dbReference type="EMBL" id="QUT07853.1"/>
    </source>
</evidence>
<dbReference type="RefSeq" id="WP_212610811.1">
    <property type="nucleotide sequence ID" value="NZ_CP073910.1"/>
</dbReference>
<dbReference type="KEGG" id="spph:KFK14_10970"/>
<dbReference type="InterPro" id="IPR013096">
    <property type="entry name" value="Cupin_2"/>
</dbReference>
<dbReference type="InterPro" id="IPR047142">
    <property type="entry name" value="OryJ/VirC-like"/>
</dbReference>
<reference evidence="2" key="1">
    <citation type="submission" date="2021-04" db="EMBL/GenBank/DDBJ databases">
        <title>Isolation of p-tert-butylphenol degrading bacteria Sphingobium phenoxybenzoativorans Tas13 from active sludge.</title>
        <authorList>
            <person name="Li Y."/>
        </authorList>
    </citation>
    <scope>NUCLEOTIDE SEQUENCE</scope>
    <source>
        <strain evidence="2">Tas13</strain>
    </source>
</reference>
<dbReference type="Proteomes" id="UP000681425">
    <property type="component" value="Chromosome"/>
</dbReference>
<dbReference type="Gene3D" id="2.60.120.10">
    <property type="entry name" value="Jelly Rolls"/>
    <property type="match status" value="1"/>
</dbReference>
<keyword evidence="3" id="KW-1185">Reference proteome</keyword>
<protein>
    <submittedName>
        <fullName evidence="2">Cupin domain-containing protein</fullName>
    </submittedName>
</protein>
<dbReference type="PANTHER" id="PTHR36156">
    <property type="entry name" value="SLR2101 PROTEIN"/>
    <property type="match status" value="1"/>
</dbReference>